<gene>
    <name evidence="2" type="ORF">SAMN04488540_10857</name>
</gene>
<evidence type="ECO:0000313" key="2">
    <source>
        <dbReference type="EMBL" id="SDJ43877.1"/>
    </source>
</evidence>
<feature type="region of interest" description="Disordered" evidence="1">
    <location>
        <begin position="54"/>
        <end position="74"/>
    </location>
</feature>
<dbReference type="AlphaFoldDB" id="A0A1G8TR26"/>
<reference evidence="3" key="1">
    <citation type="submission" date="2016-10" db="EMBL/GenBank/DDBJ databases">
        <authorList>
            <person name="Varghese N."/>
            <person name="Submissions S."/>
        </authorList>
    </citation>
    <scope>NUCLEOTIDE SEQUENCE [LARGE SCALE GENOMIC DNA]</scope>
    <source>
        <strain evidence="3">DSM 23317</strain>
    </source>
</reference>
<dbReference type="Proteomes" id="UP000199527">
    <property type="component" value="Unassembled WGS sequence"/>
</dbReference>
<name>A0A1G8TR26_9GAMM</name>
<accession>A0A1G8TR26</accession>
<evidence type="ECO:0000256" key="1">
    <source>
        <dbReference type="SAM" id="MobiDB-lite"/>
    </source>
</evidence>
<feature type="compositionally biased region" description="Basic and acidic residues" evidence="1">
    <location>
        <begin position="57"/>
        <end position="74"/>
    </location>
</feature>
<organism evidence="2 3">
    <name type="scientific">Ferrimonas sediminum</name>
    <dbReference type="NCBI Taxonomy" id="718193"/>
    <lineage>
        <taxon>Bacteria</taxon>
        <taxon>Pseudomonadati</taxon>
        <taxon>Pseudomonadota</taxon>
        <taxon>Gammaproteobacteria</taxon>
        <taxon>Alteromonadales</taxon>
        <taxon>Ferrimonadaceae</taxon>
        <taxon>Ferrimonas</taxon>
    </lineage>
</organism>
<evidence type="ECO:0000313" key="3">
    <source>
        <dbReference type="Proteomes" id="UP000199527"/>
    </source>
</evidence>
<sequence>MSTEPSQQMEWILLPLLSDTLPYIFDNVIAFNGFQAQYGHCASAIHQQQFPKAGGFRGDRRGFSGQEPRDVVPR</sequence>
<keyword evidence="3" id="KW-1185">Reference proteome</keyword>
<protein>
    <submittedName>
        <fullName evidence="2">Uncharacterized protein</fullName>
    </submittedName>
</protein>
<dbReference type="EMBL" id="FNEM01000008">
    <property type="protein sequence ID" value="SDJ43877.1"/>
    <property type="molecule type" value="Genomic_DNA"/>
</dbReference>
<proteinExistence type="predicted"/>